<protein>
    <submittedName>
        <fullName evidence="1">Uncharacterized protein</fullName>
    </submittedName>
</protein>
<evidence type="ECO:0000313" key="2">
    <source>
        <dbReference type="Proteomes" id="UP001180020"/>
    </source>
</evidence>
<reference evidence="1" key="2">
    <citation type="submission" date="2023-06" db="EMBL/GenBank/DDBJ databases">
        <authorList>
            <person name="Ma L."/>
            <person name="Liu K.-W."/>
            <person name="Li Z."/>
            <person name="Hsiao Y.-Y."/>
            <person name="Qi Y."/>
            <person name="Fu T."/>
            <person name="Tang G."/>
            <person name="Zhang D."/>
            <person name="Sun W.-H."/>
            <person name="Liu D.-K."/>
            <person name="Li Y."/>
            <person name="Chen G.-Z."/>
            <person name="Liu X.-D."/>
            <person name="Liao X.-Y."/>
            <person name="Jiang Y.-T."/>
            <person name="Yu X."/>
            <person name="Hao Y."/>
            <person name="Huang J."/>
            <person name="Zhao X.-W."/>
            <person name="Ke S."/>
            <person name="Chen Y.-Y."/>
            <person name="Wu W.-L."/>
            <person name="Hsu J.-L."/>
            <person name="Lin Y.-F."/>
            <person name="Huang M.-D."/>
            <person name="Li C.-Y."/>
            <person name="Huang L."/>
            <person name="Wang Z.-W."/>
            <person name="Zhao X."/>
            <person name="Zhong W.-Y."/>
            <person name="Peng D.-H."/>
            <person name="Ahmad S."/>
            <person name="Lan S."/>
            <person name="Zhang J.-S."/>
            <person name="Tsai W.-C."/>
            <person name="Van De Peer Y."/>
            <person name="Liu Z.-J."/>
        </authorList>
    </citation>
    <scope>NUCLEOTIDE SEQUENCE</scope>
    <source>
        <strain evidence="1">CP</strain>
        <tissue evidence="1">Leaves</tissue>
    </source>
</reference>
<dbReference type="Proteomes" id="UP001180020">
    <property type="component" value="Unassembled WGS sequence"/>
</dbReference>
<accession>A0AAV9FFB3</accession>
<organism evidence="1 2">
    <name type="scientific">Acorus calamus</name>
    <name type="common">Sweet flag</name>
    <dbReference type="NCBI Taxonomy" id="4465"/>
    <lineage>
        <taxon>Eukaryota</taxon>
        <taxon>Viridiplantae</taxon>
        <taxon>Streptophyta</taxon>
        <taxon>Embryophyta</taxon>
        <taxon>Tracheophyta</taxon>
        <taxon>Spermatophyta</taxon>
        <taxon>Magnoliopsida</taxon>
        <taxon>Liliopsida</taxon>
        <taxon>Acoraceae</taxon>
        <taxon>Acorus</taxon>
    </lineage>
</organism>
<comment type="caution">
    <text evidence="1">The sequence shown here is derived from an EMBL/GenBank/DDBJ whole genome shotgun (WGS) entry which is preliminary data.</text>
</comment>
<dbReference type="AlphaFoldDB" id="A0AAV9FFB3"/>
<proteinExistence type="predicted"/>
<evidence type="ECO:0000313" key="1">
    <source>
        <dbReference type="EMBL" id="KAK1324718.1"/>
    </source>
</evidence>
<name>A0AAV9FFB3_ACOCL</name>
<gene>
    <name evidence="1" type="ORF">QJS10_CPA01g00674</name>
</gene>
<sequence length="84" mass="9529">MGAGGDGNFTGLQRAWCLVGLGSEKVEAVLKLGDEVLRQLGSRRSLSSPYSWEWRWYGSYAVGDITFRRVKRRLKTKEMWMATA</sequence>
<keyword evidence="2" id="KW-1185">Reference proteome</keyword>
<reference evidence="1" key="1">
    <citation type="journal article" date="2023" name="Nat. Commun.">
        <title>Diploid and tetraploid genomes of Acorus and the evolution of monocots.</title>
        <authorList>
            <person name="Ma L."/>
            <person name="Liu K.W."/>
            <person name="Li Z."/>
            <person name="Hsiao Y.Y."/>
            <person name="Qi Y."/>
            <person name="Fu T."/>
            <person name="Tang G.D."/>
            <person name="Zhang D."/>
            <person name="Sun W.H."/>
            <person name="Liu D.K."/>
            <person name="Li Y."/>
            <person name="Chen G.Z."/>
            <person name="Liu X.D."/>
            <person name="Liao X.Y."/>
            <person name="Jiang Y.T."/>
            <person name="Yu X."/>
            <person name="Hao Y."/>
            <person name="Huang J."/>
            <person name="Zhao X.W."/>
            <person name="Ke S."/>
            <person name="Chen Y.Y."/>
            <person name="Wu W.L."/>
            <person name="Hsu J.L."/>
            <person name="Lin Y.F."/>
            <person name="Huang M.D."/>
            <person name="Li C.Y."/>
            <person name="Huang L."/>
            <person name="Wang Z.W."/>
            <person name="Zhao X."/>
            <person name="Zhong W.Y."/>
            <person name="Peng D.H."/>
            <person name="Ahmad S."/>
            <person name="Lan S."/>
            <person name="Zhang J.S."/>
            <person name="Tsai W.C."/>
            <person name="Van de Peer Y."/>
            <person name="Liu Z.J."/>
        </authorList>
    </citation>
    <scope>NUCLEOTIDE SEQUENCE</scope>
    <source>
        <strain evidence="1">CP</strain>
    </source>
</reference>
<dbReference type="EMBL" id="JAUJYO010000001">
    <property type="protein sequence ID" value="KAK1324718.1"/>
    <property type="molecule type" value="Genomic_DNA"/>
</dbReference>